<evidence type="ECO:0000313" key="8">
    <source>
        <dbReference type="Proteomes" id="UP000799324"/>
    </source>
</evidence>
<dbReference type="InterPro" id="IPR051175">
    <property type="entry name" value="CLK_kinases"/>
</dbReference>
<proteinExistence type="predicted"/>
<keyword evidence="4 7" id="KW-0418">Kinase</keyword>
<dbReference type="PANTHER" id="PTHR45646:SF11">
    <property type="entry name" value="SERINE_THREONINE-PROTEIN KINASE DOA"/>
    <property type="match status" value="1"/>
</dbReference>
<keyword evidence="5" id="KW-0067">ATP-binding</keyword>
<sequence>MIDSQNYIHYFAEEDLEDYGNDGLYPVEIGDKFHDGRYCVRNKLGFGANSTVWVAQDNVENRLVTLKIIKAKHSQGNRELAVLQRLQQGSRSHPGHRHIPQLLGHFYEGKIGNKNLFIVLELLGPRVLTVLDCREDLLEFSQQLSKQLLLAIDYLHSHGVVHGVDIHINNILFRLPTDCPMAIGDVKKKKVQRIDGGPIEAGLPTYIVKSMDDDALLDHPNMDEQDWIRQFECIQLIDFSSSFLDHEITTRIHVPANMTPPELLFNKPVTKSVDIWSLACTVYHFIRGTPLLITVFGGLELVPQMHKLLGESSAHWLLTALFDSMDDIKSELEHILGMPEISQSSPFEEYLAKQVDKKDIGKVIDFLRAALVVDPAKRATTQELQRQAWILEEGS</sequence>
<dbReference type="Pfam" id="PF00069">
    <property type="entry name" value="Pkinase"/>
    <property type="match status" value="2"/>
</dbReference>
<organism evidence="7 8">
    <name type="scientific">Lophiostoma macrostomum CBS 122681</name>
    <dbReference type="NCBI Taxonomy" id="1314788"/>
    <lineage>
        <taxon>Eukaryota</taxon>
        <taxon>Fungi</taxon>
        <taxon>Dikarya</taxon>
        <taxon>Ascomycota</taxon>
        <taxon>Pezizomycotina</taxon>
        <taxon>Dothideomycetes</taxon>
        <taxon>Pleosporomycetidae</taxon>
        <taxon>Pleosporales</taxon>
        <taxon>Lophiostomataceae</taxon>
        <taxon>Lophiostoma</taxon>
    </lineage>
</organism>
<keyword evidence="1" id="KW-0723">Serine/threonine-protein kinase</keyword>
<dbReference type="PANTHER" id="PTHR45646">
    <property type="entry name" value="SERINE/THREONINE-PROTEIN KINASE DOA-RELATED"/>
    <property type="match status" value="1"/>
</dbReference>
<dbReference type="GO" id="GO:0004674">
    <property type="term" value="F:protein serine/threonine kinase activity"/>
    <property type="evidence" value="ECO:0007669"/>
    <property type="project" value="UniProtKB-KW"/>
</dbReference>
<dbReference type="Gene3D" id="3.30.200.20">
    <property type="entry name" value="Phosphorylase Kinase, domain 1"/>
    <property type="match status" value="1"/>
</dbReference>
<dbReference type="GO" id="GO:0043484">
    <property type="term" value="P:regulation of RNA splicing"/>
    <property type="evidence" value="ECO:0007669"/>
    <property type="project" value="TreeGrafter"/>
</dbReference>
<protein>
    <submittedName>
        <fullName evidence="7">Kinase-like protein</fullName>
    </submittedName>
</protein>
<dbReference type="SMART" id="SM00220">
    <property type="entry name" value="S_TKc"/>
    <property type="match status" value="1"/>
</dbReference>
<keyword evidence="8" id="KW-1185">Reference proteome</keyword>
<evidence type="ECO:0000256" key="3">
    <source>
        <dbReference type="ARBA" id="ARBA00022741"/>
    </source>
</evidence>
<dbReference type="SUPFAM" id="SSF56112">
    <property type="entry name" value="Protein kinase-like (PK-like)"/>
    <property type="match status" value="1"/>
</dbReference>
<evidence type="ECO:0000256" key="5">
    <source>
        <dbReference type="ARBA" id="ARBA00022840"/>
    </source>
</evidence>
<dbReference type="GO" id="GO:0005634">
    <property type="term" value="C:nucleus"/>
    <property type="evidence" value="ECO:0007669"/>
    <property type="project" value="TreeGrafter"/>
</dbReference>
<accession>A0A6A6TGE9</accession>
<evidence type="ECO:0000256" key="1">
    <source>
        <dbReference type="ARBA" id="ARBA00022527"/>
    </source>
</evidence>
<name>A0A6A6TGE9_9PLEO</name>
<evidence type="ECO:0000313" key="7">
    <source>
        <dbReference type="EMBL" id="KAF2658038.1"/>
    </source>
</evidence>
<dbReference type="OrthoDB" id="5979581at2759"/>
<dbReference type="PROSITE" id="PS50011">
    <property type="entry name" value="PROTEIN_KINASE_DOM"/>
    <property type="match status" value="1"/>
</dbReference>
<evidence type="ECO:0000256" key="2">
    <source>
        <dbReference type="ARBA" id="ARBA00022679"/>
    </source>
</evidence>
<dbReference type="Gene3D" id="1.10.510.10">
    <property type="entry name" value="Transferase(Phosphotransferase) domain 1"/>
    <property type="match status" value="1"/>
</dbReference>
<reference evidence="7" key="1">
    <citation type="journal article" date="2020" name="Stud. Mycol.">
        <title>101 Dothideomycetes genomes: a test case for predicting lifestyles and emergence of pathogens.</title>
        <authorList>
            <person name="Haridas S."/>
            <person name="Albert R."/>
            <person name="Binder M."/>
            <person name="Bloem J."/>
            <person name="Labutti K."/>
            <person name="Salamov A."/>
            <person name="Andreopoulos B."/>
            <person name="Baker S."/>
            <person name="Barry K."/>
            <person name="Bills G."/>
            <person name="Bluhm B."/>
            <person name="Cannon C."/>
            <person name="Castanera R."/>
            <person name="Culley D."/>
            <person name="Daum C."/>
            <person name="Ezra D."/>
            <person name="Gonzalez J."/>
            <person name="Henrissat B."/>
            <person name="Kuo A."/>
            <person name="Liang C."/>
            <person name="Lipzen A."/>
            <person name="Lutzoni F."/>
            <person name="Magnuson J."/>
            <person name="Mondo S."/>
            <person name="Nolan M."/>
            <person name="Ohm R."/>
            <person name="Pangilinan J."/>
            <person name="Park H.-J."/>
            <person name="Ramirez L."/>
            <person name="Alfaro M."/>
            <person name="Sun H."/>
            <person name="Tritt A."/>
            <person name="Yoshinaga Y."/>
            <person name="Zwiers L.-H."/>
            <person name="Turgeon B."/>
            <person name="Goodwin S."/>
            <person name="Spatafora J."/>
            <person name="Crous P."/>
            <person name="Grigoriev I."/>
        </authorList>
    </citation>
    <scope>NUCLEOTIDE SEQUENCE</scope>
    <source>
        <strain evidence="7">CBS 122681</strain>
    </source>
</reference>
<dbReference type="AlphaFoldDB" id="A0A6A6TGE9"/>
<dbReference type="InterPro" id="IPR011009">
    <property type="entry name" value="Kinase-like_dom_sf"/>
</dbReference>
<dbReference type="Proteomes" id="UP000799324">
    <property type="component" value="Unassembled WGS sequence"/>
</dbReference>
<gene>
    <name evidence="7" type="ORF">K491DRAFT_593993</name>
</gene>
<dbReference type="InterPro" id="IPR000719">
    <property type="entry name" value="Prot_kinase_dom"/>
</dbReference>
<dbReference type="GO" id="GO:0005524">
    <property type="term" value="F:ATP binding"/>
    <property type="evidence" value="ECO:0007669"/>
    <property type="project" value="UniProtKB-KW"/>
</dbReference>
<keyword evidence="3" id="KW-0547">Nucleotide-binding</keyword>
<feature type="domain" description="Protein kinase" evidence="6">
    <location>
        <begin position="38"/>
        <end position="390"/>
    </location>
</feature>
<keyword evidence="2" id="KW-0808">Transferase</keyword>
<evidence type="ECO:0000256" key="4">
    <source>
        <dbReference type="ARBA" id="ARBA00022777"/>
    </source>
</evidence>
<evidence type="ECO:0000259" key="6">
    <source>
        <dbReference type="PROSITE" id="PS50011"/>
    </source>
</evidence>
<dbReference type="EMBL" id="MU004319">
    <property type="protein sequence ID" value="KAF2658038.1"/>
    <property type="molecule type" value="Genomic_DNA"/>
</dbReference>